<keyword evidence="1 6" id="KW-0645">Protease</keyword>
<protein>
    <submittedName>
        <fullName evidence="9">M56 family metallopeptidase</fullName>
    </submittedName>
</protein>
<keyword evidence="4 6" id="KW-0862">Zinc</keyword>
<evidence type="ECO:0000256" key="4">
    <source>
        <dbReference type="ARBA" id="ARBA00022833"/>
    </source>
</evidence>
<feature type="transmembrane region" description="Helical" evidence="7">
    <location>
        <begin position="96"/>
        <end position="118"/>
    </location>
</feature>
<feature type="transmembrane region" description="Helical" evidence="7">
    <location>
        <begin position="40"/>
        <end position="65"/>
    </location>
</feature>
<evidence type="ECO:0000313" key="9">
    <source>
        <dbReference type="EMBL" id="MBM9477461.1"/>
    </source>
</evidence>
<dbReference type="GO" id="GO:0006508">
    <property type="term" value="P:proteolysis"/>
    <property type="evidence" value="ECO:0007669"/>
    <property type="project" value="UniProtKB-KW"/>
</dbReference>
<evidence type="ECO:0000256" key="7">
    <source>
        <dbReference type="SAM" id="Phobius"/>
    </source>
</evidence>
<evidence type="ECO:0000256" key="1">
    <source>
        <dbReference type="ARBA" id="ARBA00022670"/>
    </source>
</evidence>
<keyword evidence="7" id="KW-0472">Membrane</keyword>
<evidence type="ECO:0000259" key="8">
    <source>
        <dbReference type="Pfam" id="PF01435"/>
    </source>
</evidence>
<dbReference type="EMBL" id="JAERWL010000010">
    <property type="protein sequence ID" value="MBM9477461.1"/>
    <property type="molecule type" value="Genomic_DNA"/>
</dbReference>
<dbReference type="RefSeq" id="WP_205257560.1">
    <property type="nucleotide sequence ID" value="NZ_BAAAPV010000003.1"/>
</dbReference>
<dbReference type="AlphaFoldDB" id="A0A938YMU8"/>
<evidence type="ECO:0000256" key="2">
    <source>
        <dbReference type="ARBA" id="ARBA00022723"/>
    </source>
</evidence>
<reference evidence="9" key="1">
    <citation type="submission" date="2021-01" db="EMBL/GenBank/DDBJ databases">
        <title>KCTC 19127 draft genome.</title>
        <authorList>
            <person name="An D."/>
        </authorList>
    </citation>
    <scope>NUCLEOTIDE SEQUENCE</scope>
    <source>
        <strain evidence="9">KCTC 19127</strain>
    </source>
</reference>
<proteinExistence type="inferred from homology"/>
<keyword evidence="10" id="KW-1185">Reference proteome</keyword>
<dbReference type="PANTHER" id="PTHR34978:SF3">
    <property type="entry name" value="SLR0241 PROTEIN"/>
    <property type="match status" value="1"/>
</dbReference>
<dbReference type="GO" id="GO:0004222">
    <property type="term" value="F:metalloendopeptidase activity"/>
    <property type="evidence" value="ECO:0007669"/>
    <property type="project" value="InterPro"/>
</dbReference>
<comment type="cofactor">
    <cofactor evidence="6">
        <name>Zn(2+)</name>
        <dbReference type="ChEBI" id="CHEBI:29105"/>
    </cofactor>
    <text evidence="6">Binds 1 zinc ion per subunit.</text>
</comment>
<evidence type="ECO:0000313" key="10">
    <source>
        <dbReference type="Proteomes" id="UP000663801"/>
    </source>
</evidence>
<comment type="caution">
    <text evidence="9">The sequence shown here is derived from an EMBL/GenBank/DDBJ whole genome shotgun (WGS) entry which is preliminary data.</text>
</comment>
<dbReference type="Pfam" id="PF01435">
    <property type="entry name" value="Peptidase_M48"/>
    <property type="match status" value="1"/>
</dbReference>
<sequence length="329" mass="34030">MAPPAELLALGSTITGVVLTAPVSAVLARASWPARTPRAALVFWQAVCLAAGLSLVGAGVVLAVAPFPGSFPHAAWTGLTHLVTGRVFGELPAWRIAAGLAAVLLAGALLTVLIRCVVLTLRRRRAHRELLDLLTAPSPFTGGGAREAAADVSILDHDRAVAYTLPGFHARIVLSVGMLDLLDVDQLGAVVEHERAHLRSRHDLLALPFQAWAAALGRVPGVRPARRAVAELTEMLADDAACTRSSQATLAAALARVALADGGRSANRPAAAAELPTASGAAEVDGVQITRRVRRLLDPAPLPGAVTALVYLAAAALLSVPPVLLLLGW</sequence>
<dbReference type="InterPro" id="IPR052173">
    <property type="entry name" value="Beta-lactam_resp_regulator"/>
</dbReference>
<evidence type="ECO:0000256" key="6">
    <source>
        <dbReference type="RuleBase" id="RU003983"/>
    </source>
</evidence>
<dbReference type="Gene3D" id="3.30.2010.10">
    <property type="entry name" value="Metalloproteases ('zincins'), catalytic domain"/>
    <property type="match status" value="1"/>
</dbReference>
<dbReference type="PANTHER" id="PTHR34978">
    <property type="entry name" value="POSSIBLE SENSOR-TRANSDUCER PROTEIN BLAR"/>
    <property type="match status" value="1"/>
</dbReference>
<feature type="transmembrane region" description="Helical" evidence="7">
    <location>
        <begin position="6"/>
        <end position="28"/>
    </location>
</feature>
<dbReference type="CDD" id="cd07326">
    <property type="entry name" value="M56_BlaR1_MecR1_like"/>
    <property type="match status" value="1"/>
</dbReference>
<keyword evidence="3 6" id="KW-0378">Hydrolase</keyword>
<feature type="domain" description="Peptidase M48" evidence="8">
    <location>
        <begin position="154"/>
        <end position="207"/>
    </location>
</feature>
<keyword evidence="7" id="KW-0812">Transmembrane</keyword>
<dbReference type="Proteomes" id="UP000663801">
    <property type="component" value="Unassembled WGS sequence"/>
</dbReference>
<evidence type="ECO:0000256" key="5">
    <source>
        <dbReference type="ARBA" id="ARBA00023049"/>
    </source>
</evidence>
<evidence type="ECO:0000256" key="3">
    <source>
        <dbReference type="ARBA" id="ARBA00022801"/>
    </source>
</evidence>
<organism evidence="9 10">
    <name type="scientific">Nakamurella flavida</name>
    <dbReference type="NCBI Taxonomy" id="363630"/>
    <lineage>
        <taxon>Bacteria</taxon>
        <taxon>Bacillati</taxon>
        <taxon>Actinomycetota</taxon>
        <taxon>Actinomycetes</taxon>
        <taxon>Nakamurellales</taxon>
        <taxon>Nakamurellaceae</taxon>
        <taxon>Nakamurella</taxon>
    </lineage>
</organism>
<name>A0A938YMU8_9ACTN</name>
<feature type="transmembrane region" description="Helical" evidence="7">
    <location>
        <begin position="302"/>
        <end position="327"/>
    </location>
</feature>
<keyword evidence="5 6" id="KW-0482">Metalloprotease</keyword>
<dbReference type="GO" id="GO:0046872">
    <property type="term" value="F:metal ion binding"/>
    <property type="evidence" value="ECO:0007669"/>
    <property type="project" value="UniProtKB-KW"/>
</dbReference>
<dbReference type="InterPro" id="IPR001915">
    <property type="entry name" value="Peptidase_M48"/>
</dbReference>
<comment type="similarity">
    <text evidence="6">Belongs to the peptidase M48 family.</text>
</comment>
<gene>
    <name evidence="9" type="ORF">JL107_13510</name>
</gene>
<keyword evidence="7" id="KW-1133">Transmembrane helix</keyword>
<keyword evidence="2" id="KW-0479">Metal-binding</keyword>
<accession>A0A938YMU8</accession>